<keyword evidence="1" id="KW-1133">Transmembrane helix</keyword>
<evidence type="ECO:0000256" key="1">
    <source>
        <dbReference type="SAM" id="Phobius"/>
    </source>
</evidence>
<keyword evidence="1" id="KW-0812">Transmembrane</keyword>
<reference evidence="3" key="1">
    <citation type="submission" date="2022-11" db="UniProtKB">
        <authorList>
            <consortium name="WormBaseParasite"/>
        </authorList>
    </citation>
    <scope>IDENTIFICATION</scope>
</reference>
<protein>
    <submittedName>
        <fullName evidence="3">Uncharacterized protein</fullName>
    </submittedName>
</protein>
<name>A0A914E2D3_9BILA</name>
<sequence>MSHFHMSDSDPLKKNILSQRHDINYEDPAADWNTIFIIGSIIALILIVLIIFIRWVWGKKKGGELDKKHCQPNKNDIAENL</sequence>
<accession>A0A914E2D3</accession>
<dbReference type="AlphaFoldDB" id="A0A914E2D3"/>
<organism evidence="2 3">
    <name type="scientific">Acrobeloides nanus</name>
    <dbReference type="NCBI Taxonomy" id="290746"/>
    <lineage>
        <taxon>Eukaryota</taxon>
        <taxon>Metazoa</taxon>
        <taxon>Ecdysozoa</taxon>
        <taxon>Nematoda</taxon>
        <taxon>Chromadorea</taxon>
        <taxon>Rhabditida</taxon>
        <taxon>Tylenchina</taxon>
        <taxon>Cephalobomorpha</taxon>
        <taxon>Cephaloboidea</taxon>
        <taxon>Cephalobidae</taxon>
        <taxon>Acrobeloides</taxon>
    </lineage>
</organism>
<evidence type="ECO:0000313" key="3">
    <source>
        <dbReference type="WBParaSite" id="ACRNAN_scaffold5210.g14969.t1"/>
    </source>
</evidence>
<dbReference type="Proteomes" id="UP000887540">
    <property type="component" value="Unplaced"/>
</dbReference>
<keyword evidence="1" id="KW-0472">Membrane</keyword>
<evidence type="ECO:0000313" key="2">
    <source>
        <dbReference type="Proteomes" id="UP000887540"/>
    </source>
</evidence>
<proteinExistence type="predicted"/>
<feature type="transmembrane region" description="Helical" evidence="1">
    <location>
        <begin position="35"/>
        <end position="57"/>
    </location>
</feature>
<keyword evidence="2" id="KW-1185">Reference proteome</keyword>
<dbReference type="WBParaSite" id="ACRNAN_scaffold5210.g14969.t1">
    <property type="protein sequence ID" value="ACRNAN_scaffold5210.g14969.t1"/>
    <property type="gene ID" value="ACRNAN_scaffold5210.g14969"/>
</dbReference>